<organism evidence="1 2">
    <name type="scientific">Flammeovirga yaeyamensis</name>
    <dbReference type="NCBI Taxonomy" id="367791"/>
    <lineage>
        <taxon>Bacteria</taxon>
        <taxon>Pseudomonadati</taxon>
        <taxon>Bacteroidota</taxon>
        <taxon>Cytophagia</taxon>
        <taxon>Cytophagales</taxon>
        <taxon>Flammeovirgaceae</taxon>
        <taxon>Flammeovirga</taxon>
    </lineage>
</organism>
<dbReference type="KEGG" id="fya:KMW28_25510"/>
<proteinExistence type="predicted"/>
<dbReference type="AlphaFoldDB" id="A0AAX1N9J1"/>
<evidence type="ECO:0008006" key="3">
    <source>
        <dbReference type="Google" id="ProtNLM"/>
    </source>
</evidence>
<dbReference type="EMBL" id="CP076133">
    <property type="protein sequence ID" value="QWG04254.1"/>
    <property type="molecule type" value="Genomic_DNA"/>
</dbReference>
<protein>
    <recommendedName>
        <fullName evidence="3">STAS domain-containing protein</fullName>
    </recommendedName>
</protein>
<accession>A0AAX1N9J1</accession>
<dbReference type="RefSeq" id="WP_169663741.1">
    <property type="nucleotide sequence ID" value="NZ_CP076133.1"/>
</dbReference>
<gene>
    <name evidence="1" type="ORF">KMW28_25510</name>
</gene>
<keyword evidence="2" id="KW-1185">Reference proteome</keyword>
<dbReference type="Proteomes" id="UP000678679">
    <property type="component" value="Chromosome 2"/>
</dbReference>
<evidence type="ECO:0000313" key="2">
    <source>
        <dbReference type="Proteomes" id="UP000678679"/>
    </source>
</evidence>
<sequence>MRKLYTSKVAYIDTRKLPLVYIKVTKEEPNIEDVAEYKKILFESFSHINQRCVVVDDASSLKWMDAVTRIQLGKVLKQFEEEYSYLIYKYHYVTPSLAIQFILEGINLVAKPKIKQAMHTKLQDAEEESSLDVRALNRVHH</sequence>
<reference evidence="1 2" key="1">
    <citation type="submission" date="2021-05" db="EMBL/GenBank/DDBJ databases">
        <title>Comparative genomic studies on the polysaccharide-degrading batcterial strains of the Flammeovirga genus.</title>
        <authorList>
            <person name="Zewei F."/>
            <person name="Zheng Z."/>
            <person name="Yu L."/>
            <person name="Ruyue G."/>
            <person name="Yanhong M."/>
            <person name="Yuanyuan C."/>
            <person name="Jingyan G."/>
            <person name="Wenjun H."/>
        </authorList>
    </citation>
    <scope>NUCLEOTIDE SEQUENCE [LARGE SCALE GENOMIC DNA]</scope>
    <source>
        <strain evidence="1 2">NBRC:100898</strain>
    </source>
</reference>
<name>A0AAX1N9J1_9BACT</name>
<evidence type="ECO:0000313" key="1">
    <source>
        <dbReference type="EMBL" id="QWG04254.1"/>
    </source>
</evidence>